<keyword evidence="1" id="KW-1133">Transmembrane helix</keyword>
<feature type="transmembrane region" description="Helical" evidence="1">
    <location>
        <begin position="43"/>
        <end position="63"/>
    </location>
</feature>
<proteinExistence type="predicted"/>
<dbReference type="Proteomes" id="UP000183208">
    <property type="component" value="Unassembled WGS sequence"/>
</dbReference>
<feature type="transmembrane region" description="Helical" evidence="1">
    <location>
        <begin position="70"/>
        <end position="91"/>
    </location>
</feature>
<keyword evidence="1" id="KW-0472">Membrane</keyword>
<dbReference type="OrthoDB" id="7570420at2"/>
<accession>A0A1H4PXZ0</accession>
<dbReference type="AlphaFoldDB" id="A0A1H4PXZ0"/>
<evidence type="ECO:0000256" key="1">
    <source>
        <dbReference type="SAM" id="Phobius"/>
    </source>
</evidence>
<dbReference type="EMBL" id="FNTI01000001">
    <property type="protein sequence ID" value="SEC12170.1"/>
    <property type="molecule type" value="Genomic_DNA"/>
</dbReference>
<reference evidence="2 3" key="1">
    <citation type="submission" date="2016-10" db="EMBL/GenBank/DDBJ databases">
        <authorList>
            <person name="de Groot N.N."/>
        </authorList>
    </citation>
    <scope>NUCLEOTIDE SEQUENCE [LARGE SCALE GENOMIC DNA]</scope>
    <source>
        <strain evidence="2 3">GAS522</strain>
    </source>
</reference>
<protein>
    <submittedName>
        <fullName evidence="2">Uncharacterized protein</fullName>
    </submittedName>
</protein>
<feature type="transmembrane region" description="Helical" evidence="1">
    <location>
        <begin position="12"/>
        <end position="37"/>
    </location>
</feature>
<keyword evidence="1" id="KW-0812">Transmembrane</keyword>
<name>A0A1H4PXZ0_9BRAD</name>
<evidence type="ECO:0000313" key="2">
    <source>
        <dbReference type="EMBL" id="SEC12170.1"/>
    </source>
</evidence>
<gene>
    <name evidence="2" type="ORF">SAMN05444171_0706</name>
</gene>
<evidence type="ECO:0000313" key="3">
    <source>
        <dbReference type="Proteomes" id="UP000183208"/>
    </source>
</evidence>
<sequence>MIYPSTFLSRALLADAVFSGISAAGLTLGAGLLAPFLNLPEALLRETGLFLIAYTALVGWLGTRSSVPKVLVLIVVAGNAAWTLASIALLFSGAVSPNLLGEIVVVAQAIATGVFAELQYIGLRRSGGAVAA</sequence>
<dbReference type="RefSeq" id="WP_074815603.1">
    <property type="nucleotide sequence ID" value="NZ_FNTI01000001.1"/>
</dbReference>
<organism evidence="2 3">
    <name type="scientific">Bradyrhizobium lablabi</name>
    <dbReference type="NCBI Taxonomy" id="722472"/>
    <lineage>
        <taxon>Bacteria</taxon>
        <taxon>Pseudomonadati</taxon>
        <taxon>Pseudomonadota</taxon>
        <taxon>Alphaproteobacteria</taxon>
        <taxon>Hyphomicrobiales</taxon>
        <taxon>Nitrobacteraceae</taxon>
        <taxon>Bradyrhizobium</taxon>
    </lineage>
</organism>